<reference evidence="3 4" key="1">
    <citation type="submission" date="2016-10" db="EMBL/GenBank/DDBJ databases">
        <authorList>
            <person name="de Groot N.N."/>
        </authorList>
    </citation>
    <scope>NUCLEOTIDE SEQUENCE [LARGE SCALE GENOMIC DNA]</scope>
    <source>
        <strain evidence="3 4">CGMCC 1.6114</strain>
    </source>
</reference>
<gene>
    <name evidence="3" type="ORF">SAMN04487906_1711</name>
</gene>
<dbReference type="Pfam" id="PF13739">
    <property type="entry name" value="PdaC"/>
    <property type="match status" value="1"/>
</dbReference>
<evidence type="ECO:0000259" key="1">
    <source>
        <dbReference type="Pfam" id="PF11738"/>
    </source>
</evidence>
<dbReference type="InterPro" id="IPR025303">
    <property type="entry name" value="PdaC"/>
</dbReference>
<name>A0A1I6SN65_9FLAO</name>
<dbReference type="AlphaFoldDB" id="A0A1I6SN65"/>
<proteinExistence type="predicted"/>
<organism evidence="3 4">
    <name type="scientific">Zhouia amylolytica</name>
    <dbReference type="NCBI Taxonomy" id="376730"/>
    <lineage>
        <taxon>Bacteria</taxon>
        <taxon>Pseudomonadati</taxon>
        <taxon>Bacteroidota</taxon>
        <taxon>Flavobacteriia</taxon>
        <taxon>Flavobacteriales</taxon>
        <taxon>Flavobacteriaceae</taxon>
        <taxon>Zhouia</taxon>
    </lineage>
</organism>
<accession>A0A1I6SN65</accession>
<dbReference type="Pfam" id="PF11738">
    <property type="entry name" value="DUF3298"/>
    <property type="match status" value="1"/>
</dbReference>
<evidence type="ECO:0000259" key="2">
    <source>
        <dbReference type="Pfam" id="PF13739"/>
    </source>
</evidence>
<dbReference type="Gene3D" id="3.90.640.20">
    <property type="entry name" value="Heat-shock cognate protein, ATPase"/>
    <property type="match status" value="1"/>
</dbReference>
<protein>
    <recommendedName>
        <fullName evidence="5">Deacetylase PdaC domain-containing protein</fullName>
    </recommendedName>
</protein>
<evidence type="ECO:0000313" key="3">
    <source>
        <dbReference type="EMBL" id="SFS78403.1"/>
    </source>
</evidence>
<feature type="domain" description="DUF3298" evidence="1">
    <location>
        <begin position="174"/>
        <end position="252"/>
    </location>
</feature>
<dbReference type="EMBL" id="FPAG01000004">
    <property type="protein sequence ID" value="SFS78403.1"/>
    <property type="molecule type" value="Genomic_DNA"/>
</dbReference>
<sequence>MGIPTKNVPLSYYNMTFIQMKKYYFLFLAILAFISCNSDGIKLTTEAINSKSCKDCAKVSINLPKATGNFVADSINQHLNDYAIQVLNYTEEHTSESIKQEVENFVSEYQKTKKDFPDMAAVWEATIDGNVSYQTEDLISLQLDSYVYTGGAHGYGAVSYMNIDAKTGALLETKDLFTDFSAFKVLVEKKFRQIHNIPDEESINSTGFMFDNDVFELPQNIGYNEKGIVLIYNPYDIAAYAEGMIKIEIPFDDLQNNLIIK</sequence>
<evidence type="ECO:0000313" key="4">
    <source>
        <dbReference type="Proteomes" id="UP000183209"/>
    </source>
</evidence>
<dbReference type="InterPro" id="IPR021729">
    <property type="entry name" value="DUF3298"/>
</dbReference>
<dbReference type="Proteomes" id="UP000183209">
    <property type="component" value="Unassembled WGS sequence"/>
</dbReference>
<dbReference type="Gene3D" id="3.30.565.40">
    <property type="entry name" value="Fervidobacterium nodosum Rt17-B1 like"/>
    <property type="match status" value="1"/>
</dbReference>
<evidence type="ECO:0008006" key="5">
    <source>
        <dbReference type="Google" id="ProtNLM"/>
    </source>
</evidence>
<feature type="domain" description="Deacetylase PdaC" evidence="2">
    <location>
        <begin position="52"/>
        <end position="154"/>
    </location>
</feature>
<dbReference type="InterPro" id="IPR037126">
    <property type="entry name" value="PdaC/RsiV-like_sf"/>
</dbReference>